<dbReference type="Proteomes" id="UP000223559">
    <property type="component" value="Chromosome"/>
</dbReference>
<evidence type="ECO:0000313" key="3">
    <source>
        <dbReference type="Proteomes" id="UP000223559"/>
    </source>
</evidence>
<gene>
    <name evidence="2" type="ORF">LC20004_12620</name>
</gene>
<keyword evidence="1" id="KW-0472">Membrane</keyword>
<feature type="transmembrane region" description="Helical" evidence="1">
    <location>
        <begin position="178"/>
        <end position="196"/>
    </location>
</feature>
<protein>
    <recommendedName>
        <fullName evidence="4">Polysaccharide chain length determinant N-terminal domain-containing protein</fullName>
    </recommendedName>
</protein>
<name>A0A2D1KRE1_9LACO</name>
<dbReference type="EMBL" id="CP017697">
    <property type="protein sequence ID" value="ATO44697.1"/>
    <property type="molecule type" value="Genomic_DNA"/>
</dbReference>
<dbReference type="OrthoDB" id="2292748at2"/>
<feature type="transmembrane region" description="Helical" evidence="1">
    <location>
        <begin position="12"/>
        <end position="36"/>
    </location>
</feature>
<sequence>MTEPSATLKRLFNLVKVVIVSAVVFGIVGLVFSIVWHPRVTTEYHSQALISLTKVRRQKVGQVNYVRYSNGSELTQLFSDTFKAPTTSKALRRELKKAGLAAELAQPGKITVHTSYNSGLIQINVTDDKRKTAIKAANLAATVAVKQFEKQYRLKNSRVLAHATSADRRATTISRSELIMKFMFAGILLGFLWMFVRELWQRHVTSR</sequence>
<dbReference type="AlphaFoldDB" id="A0A2D1KRE1"/>
<reference evidence="2 3" key="1">
    <citation type="submission" date="2016-10" db="EMBL/GenBank/DDBJ databases">
        <title>The whole genome sequencing and assembly of L. cotyniformis subsp. torquens DSM 20004 strain.</title>
        <authorList>
            <person name="Park M.-K."/>
            <person name="Lee Y.-J."/>
            <person name="Yi H."/>
            <person name="Bahn Y.-S."/>
            <person name="Kim J.F."/>
            <person name="Lee D.-W."/>
        </authorList>
    </citation>
    <scope>NUCLEOTIDE SEQUENCE [LARGE SCALE GENOMIC DNA]</scope>
    <source>
        <strain evidence="2 3">DSM 20004</strain>
    </source>
</reference>
<evidence type="ECO:0000313" key="2">
    <source>
        <dbReference type="EMBL" id="ATO44697.1"/>
    </source>
</evidence>
<evidence type="ECO:0008006" key="4">
    <source>
        <dbReference type="Google" id="ProtNLM"/>
    </source>
</evidence>
<organism evidence="2 3">
    <name type="scientific">Loigolactobacillus coryniformis subsp. torquens DSM 20004 = KCTC 3535</name>
    <dbReference type="NCBI Taxonomy" id="1423822"/>
    <lineage>
        <taxon>Bacteria</taxon>
        <taxon>Bacillati</taxon>
        <taxon>Bacillota</taxon>
        <taxon>Bacilli</taxon>
        <taxon>Lactobacillales</taxon>
        <taxon>Lactobacillaceae</taxon>
        <taxon>Loigolactobacillus</taxon>
    </lineage>
</organism>
<dbReference type="RefSeq" id="WP_010012593.1">
    <property type="nucleotide sequence ID" value="NZ_AEOS01000061.1"/>
</dbReference>
<proteinExistence type="predicted"/>
<dbReference type="KEGG" id="lcy:LC20004_12620"/>
<accession>A0A2D1KRE1</accession>
<evidence type="ECO:0000256" key="1">
    <source>
        <dbReference type="SAM" id="Phobius"/>
    </source>
</evidence>
<keyword evidence="1" id="KW-1133">Transmembrane helix</keyword>
<keyword evidence="1" id="KW-0812">Transmembrane</keyword>
<keyword evidence="3" id="KW-1185">Reference proteome</keyword>